<dbReference type="InterPro" id="IPR013249">
    <property type="entry name" value="RNA_pol_sigma70_r4_t2"/>
</dbReference>
<dbReference type="PANTHER" id="PTHR43133">
    <property type="entry name" value="RNA POLYMERASE ECF-TYPE SIGMA FACTO"/>
    <property type="match status" value="1"/>
</dbReference>
<comment type="caution">
    <text evidence="7">The sequence shown here is derived from an EMBL/GenBank/DDBJ whole genome shotgun (WGS) entry which is preliminary data.</text>
</comment>
<dbReference type="InterPro" id="IPR014284">
    <property type="entry name" value="RNA_pol_sigma-70_dom"/>
</dbReference>
<dbReference type="Pfam" id="PF08281">
    <property type="entry name" value="Sigma70_r4_2"/>
    <property type="match status" value="1"/>
</dbReference>
<protein>
    <submittedName>
        <fullName evidence="7">Sigma-70 family RNA polymerase sigma factor</fullName>
    </submittedName>
</protein>
<dbReference type="InterPro" id="IPR039425">
    <property type="entry name" value="RNA_pol_sigma-70-like"/>
</dbReference>
<dbReference type="Pfam" id="PF04542">
    <property type="entry name" value="Sigma70_r2"/>
    <property type="match status" value="1"/>
</dbReference>
<evidence type="ECO:0000259" key="6">
    <source>
        <dbReference type="Pfam" id="PF08281"/>
    </source>
</evidence>
<evidence type="ECO:0000259" key="5">
    <source>
        <dbReference type="Pfam" id="PF04542"/>
    </source>
</evidence>
<evidence type="ECO:0000256" key="3">
    <source>
        <dbReference type="ARBA" id="ARBA00023082"/>
    </source>
</evidence>
<evidence type="ECO:0000256" key="1">
    <source>
        <dbReference type="ARBA" id="ARBA00010641"/>
    </source>
</evidence>
<dbReference type="Gene3D" id="1.10.10.10">
    <property type="entry name" value="Winged helix-like DNA-binding domain superfamily/Winged helix DNA-binding domain"/>
    <property type="match status" value="1"/>
</dbReference>
<keyword evidence="2" id="KW-0805">Transcription regulation</keyword>
<evidence type="ECO:0000313" key="8">
    <source>
        <dbReference type="Proteomes" id="UP001569177"/>
    </source>
</evidence>
<dbReference type="Proteomes" id="UP001569177">
    <property type="component" value="Unassembled WGS sequence"/>
</dbReference>
<dbReference type="PANTHER" id="PTHR43133:SF62">
    <property type="entry name" value="RNA POLYMERASE SIGMA FACTOR SIGZ"/>
    <property type="match status" value="1"/>
</dbReference>
<gene>
    <name evidence="7" type="ORF">ACED24_05630</name>
</gene>
<comment type="similarity">
    <text evidence="1">Belongs to the sigma-70 factor family. ECF subfamily.</text>
</comment>
<feature type="domain" description="RNA polymerase sigma-70 region 2" evidence="5">
    <location>
        <begin position="27"/>
        <end position="95"/>
    </location>
</feature>
<evidence type="ECO:0000313" key="7">
    <source>
        <dbReference type="EMBL" id="MEZ8089527.1"/>
    </source>
</evidence>
<dbReference type="InterPro" id="IPR007627">
    <property type="entry name" value="RNA_pol_sigma70_r2"/>
</dbReference>
<keyword evidence="4" id="KW-0804">Transcription</keyword>
<dbReference type="InterPro" id="IPR036388">
    <property type="entry name" value="WH-like_DNA-bd_sf"/>
</dbReference>
<organism evidence="7 8">
    <name type="scientific">Vibrio kanaloae</name>
    <dbReference type="NCBI Taxonomy" id="170673"/>
    <lineage>
        <taxon>Bacteria</taxon>
        <taxon>Pseudomonadati</taxon>
        <taxon>Pseudomonadota</taxon>
        <taxon>Gammaproteobacteria</taxon>
        <taxon>Vibrionales</taxon>
        <taxon>Vibrionaceae</taxon>
        <taxon>Vibrio</taxon>
    </lineage>
</organism>
<dbReference type="InterPro" id="IPR013325">
    <property type="entry name" value="RNA_pol_sigma_r2"/>
</dbReference>
<dbReference type="Gene3D" id="1.10.1740.10">
    <property type="match status" value="1"/>
</dbReference>
<dbReference type="InterPro" id="IPR013324">
    <property type="entry name" value="RNA_pol_sigma_r3/r4-like"/>
</dbReference>
<proteinExistence type="inferred from homology"/>
<dbReference type="RefSeq" id="WP_032547856.1">
    <property type="nucleotide sequence ID" value="NZ_JBGOOJ010000003.1"/>
</dbReference>
<dbReference type="SUPFAM" id="SSF88946">
    <property type="entry name" value="Sigma2 domain of RNA polymerase sigma factors"/>
    <property type="match status" value="1"/>
</dbReference>
<dbReference type="EMBL" id="JBGOOJ010000003">
    <property type="protein sequence ID" value="MEZ8089527.1"/>
    <property type="molecule type" value="Genomic_DNA"/>
</dbReference>
<reference evidence="7 8" key="1">
    <citation type="submission" date="2024-06" db="EMBL/GenBank/DDBJ databases">
        <authorList>
            <person name="Steensen K."/>
            <person name="Seneca J."/>
            <person name="Bartlau N."/>
            <person name="Yu A.X."/>
            <person name="Polz M.F."/>
        </authorList>
    </citation>
    <scope>NUCLEOTIDE SEQUENCE [LARGE SCALE GENOMIC DNA]</scope>
    <source>
        <strain evidence="7 8">5S240</strain>
    </source>
</reference>
<evidence type="ECO:0000256" key="2">
    <source>
        <dbReference type="ARBA" id="ARBA00023015"/>
    </source>
</evidence>
<keyword evidence="8" id="KW-1185">Reference proteome</keyword>
<evidence type="ECO:0000256" key="4">
    <source>
        <dbReference type="ARBA" id="ARBA00023163"/>
    </source>
</evidence>
<name>A0ABV4LCB8_9VIBR</name>
<sequence length="190" mass="21614">MSISTEFDYESVLMHCAQGDRQALRQLYEQEASRLLTVVLRILQNRALSEDVVHDAFIKIWKNANSYHQELGSARGWIYTLTRNLALNALKHSNRQILSEPDLLLALCDSQVLDLAERPDGISELSEDPLAQTSLQTCLEYLEPERKLCILHAYVDGYTQDEISQLLNKPLGTVKSWIKRSLNALKGCLQ</sequence>
<keyword evidence="3" id="KW-0731">Sigma factor</keyword>
<dbReference type="SUPFAM" id="SSF88659">
    <property type="entry name" value="Sigma3 and sigma4 domains of RNA polymerase sigma factors"/>
    <property type="match status" value="1"/>
</dbReference>
<dbReference type="NCBIfam" id="TIGR02937">
    <property type="entry name" value="sigma70-ECF"/>
    <property type="match status" value="1"/>
</dbReference>
<feature type="domain" description="RNA polymerase sigma factor 70 region 4 type 2" evidence="6">
    <location>
        <begin position="134"/>
        <end position="185"/>
    </location>
</feature>
<accession>A0ABV4LCB8</accession>